<dbReference type="InterPro" id="IPR003779">
    <property type="entry name" value="CMD-like"/>
</dbReference>
<name>A0ABW8BVL0_9GAMM</name>
<evidence type="ECO:0000313" key="3">
    <source>
        <dbReference type="EMBL" id="MFI8751246.1"/>
    </source>
</evidence>
<dbReference type="PANTHER" id="PTHR33570">
    <property type="entry name" value="4-CARBOXYMUCONOLACTONE DECARBOXYLASE FAMILY PROTEIN"/>
    <property type="match status" value="1"/>
</dbReference>
<dbReference type="RefSeq" id="WP_399845396.1">
    <property type="nucleotide sequence ID" value="NZ_JBITWC010000025.1"/>
</dbReference>
<feature type="domain" description="Carboxymuconolactone decarboxylase-like" evidence="2">
    <location>
        <begin position="51"/>
        <end position="133"/>
    </location>
</feature>
<comment type="caution">
    <text evidence="3">The sequence shown here is derived from an EMBL/GenBank/DDBJ whole genome shotgun (WGS) entry which is preliminary data.</text>
</comment>
<organism evidence="3 4">
    <name type="scientific">Vreelandella lionensis</name>
    <dbReference type="NCBI Taxonomy" id="1144478"/>
    <lineage>
        <taxon>Bacteria</taxon>
        <taxon>Pseudomonadati</taxon>
        <taxon>Pseudomonadota</taxon>
        <taxon>Gammaproteobacteria</taxon>
        <taxon>Oceanospirillales</taxon>
        <taxon>Halomonadaceae</taxon>
        <taxon>Vreelandella</taxon>
    </lineage>
</organism>
<dbReference type="EMBL" id="JBITWC010000025">
    <property type="protein sequence ID" value="MFI8751246.1"/>
    <property type="molecule type" value="Genomic_DNA"/>
</dbReference>
<accession>A0ABW8BVL0</accession>
<dbReference type="SUPFAM" id="SSF69118">
    <property type="entry name" value="AhpD-like"/>
    <property type="match status" value="1"/>
</dbReference>
<dbReference type="PANTHER" id="PTHR33570:SF2">
    <property type="entry name" value="CARBOXYMUCONOLACTONE DECARBOXYLASE-LIKE DOMAIN-CONTAINING PROTEIN"/>
    <property type="match status" value="1"/>
</dbReference>
<evidence type="ECO:0000256" key="1">
    <source>
        <dbReference type="SAM" id="MobiDB-lite"/>
    </source>
</evidence>
<dbReference type="Pfam" id="PF02627">
    <property type="entry name" value="CMD"/>
    <property type="match status" value="1"/>
</dbReference>
<dbReference type="Proteomes" id="UP001614338">
    <property type="component" value="Unassembled WGS sequence"/>
</dbReference>
<sequence length="149" mass="16531">MTSNSDASAERSLQSKRDALNPDGLATRREVLGDEYVDAALAQADEFGWPMQELVTQQCWNDIWNRPGLERHTRSLINIAMLVALNRPHELKVHVRGALNNGCSEEQIREVLLQCVPYCGFPAAIDGLRTAREVFNAAPQPDQPSSMGT</sequence>
<gene>
    <name evidence="3" type="ORF">ACIGG6_14750</name>
</gene>
<evidence type="ECO:0000259" key="2">
    <source>
        <dbReference type="Pfam" id="PF02627"/>
    </source>
</evidence>
<dbReference type="InterPro" id="IPR029032">
    <property type="entry name" value="AhpD-like"/>
</dbReference>
<reference evidence="3 4" key="1">
    <citation type="submission" date="2024-10" db="EMBL/GenBank/DDBJ databases">
        <title>The Natural Products Discovery Center: Release of the First 8490 Sequenced Strains for Exploring Actinobacteria Biosynthetic Diversity.</title>
        <authorList>
            <person name="Kalkreuter E."/>
            <person name="Kautsar S.A."/>
            <person name="Yang D."/>
            <person name="Bader C.D."/>
            <person name="Teijaro C.N."/>
            <person name="Fluegel L."/>
            <person name="Davis C.M."/>
            <person name="Simpson J.R."/>
            <person name="Lauterbach L."/>
            <person name="Steele A.D."/>
            <person name="Gui C."/>
            <person name="Meng S."/>
            <person name="Li G."/>
            <person name="Viehrig K."/>
            <person name="Ye F."/>
            <person name="Su P."/>
            <person name="Kiefer A.F."/>
            <person name="Nichols A."/>
            <person name="Cepeda A.J."/>
            <person name="Yan W."/>
            <person name="Fan B."/>
            <person name="Jiang Y."/>
            <person name="Adhikari A."/>
            <person name="Zheng C.-J."/>
            <person name="Schuster L."/>
            <person name="Cowan T.M."/>
            <person name="Smanski M.J."/>
            <person name="Chevrette M.G."/>
            <person name="De Carvalho L.P.S."/>
            <person name="Shen B."/>
        </authorList>
    </citation>
    <scope>NUCLEOTIDE SEQUENCE [LARGE SCALE GENOMIC DNA]</scope>
    <source>
        <strain evidence="3 4">NPDC077409</strain>
    </source>
</reference>
<dbReference type="Gene3D" id="1.20.1290.10">
    <property type="entry name" value="AhpD-like"/>
    <property type="match status" value="1"/>
</dbReference>
<protein>
    <submittedName>
        <fullName evidence="3">Carboxymuconolactone decarboxylase family protein</fullName>
    </submittedName>
</protein>
<proteinExistence type="predicted"/>
<evidence type="ECO:0000313" key="4">
    <source>
        <dbReference type="Proteomes" id="UP001614338"/>
    </source>
</evidence>
<keyword evidence="4" id="KW-1185">Reference proteome</keyword>
<dbReference type="InterPro" id="IPR052512">
    <property type="entry name" value="4CMD/NDH-1_regulator"/>
</dbReference>
<feature type="region of interest" description="Disordered" evidence="1">
    <location>
        <begin position="1"/>
        <end position="20"/>
    </location>
</feature>